<reference evidence="1" key="2">
    <citation type="submission" date="2023-05" db="EMBL/GenBank/DDBJ databases">
        <authorList>
            <consortium name="Lawrence Berkeley National Laboratory"/>
            <person name="Steindorff A."/>
            <person name="Hensen N."/>
            <person name="Bonometti L."/>
            <person name="Westerberg I."/>
            <person name="Brannstrom I.O."/>
            <person name="Guillou S."/>
            <person name="Cros-Aarteil S."/>
            <person name="Calhoun S."/>
            <person name="Haridas S."/>
            <person name="Kuo A."/>
            <person name="Mondo S."/>
            <person name="Pangilinan J."/>
            <person name="Riley R."/>
            <person name="Labutti K."/>
            <person name="Andreopoulos B."/>
            <person name="Lipzen A."/>
            <person name="Chen C."/>
            <person name="Yanf M."/>
            <person name="Daum C."/>
            <person name="Ng V."/>
            <person name="Clum A."/>
            <person name="Ohm R."/>
            <person name="Martin F."/>
            <person name="Silar P."/>
            <person name="Natvig D."/>
            <person name="Lalanne C."/>
            <person name="Gautier V."/>
            <person name="Ament-Velasquez S.L."/>
            <person name="Kruys A."/>
            <person name="Hutchinson M.I."/>
            <person name="Powell A.J."/>
            <person name="Barry K."/>
            <person name="Miller A.N."/>
            <person name="Grigoriev I.V."/>
            <person name="Debuchy R."/>
            <person name="Gladieux P."/>
            <person name="Thoren M.H."/>
            <person name="Johannesson H."/>
        </authorList>
    </citation>
    <scope>NUCLEOTIDE SEQUENCE</scope>
    <source>
        <strain evidence="1">CBS 103.79</strain>
    </source>
</reference>
<gene>
    <name evidence="1" type="ORF">C8A05DRAFT_16644</name>
</gene>
<dbReference type="Proteomes" id="UP001303889">
    <property type="component" value="Unassembled WGS sequence"/>
</dbReference>
<protein>
    <submittedName>
        <fullName evidence="1">Uncharacterized protein</fullName>
    </submittedName>
</protein>
<sequence>MPLQSEASLKCHLHCLGPRAAIAGYPCEWVATARFALGAAWGFLWGWSRVCEKVECLLNQTDHYSRNLCCGN</sequence>
<dbReference type="AlphaFoldDB" id="A0AAN6MJ10"/>
<accession>A0AAN6MJ10</accession>
<evidence type="ECO:0000313" key="2">
    <source>
        <dbReference type="Proteomes" id="UP001303889"/>
    </source>
</evidence>
<evidence type="ECO:0000313" key="1">
    <source>
        <dbReference type="EMBL" id="KAK3901124.1"/>
    </source>
</evidence>
<proteinExistence type="predicted"/>
<keyword evidence="2" id="KW-1185">Reference proteome</keyword>
<dbReference type="EMBL" id="MU855606">
    <property type="protein sequence ID" value="KAK3901124.1"/>
    <property type="molecule type" value="Genomic_DNA"/>
</dbReference>
<reference evidence="1" key="1">
    <citation type="journal article" date="2023" name="Mol. Phylogenet. Evol.">
        <title>Genome-scale phylogeny and comparative genomics of the fungal order Sordariales.</title>
        <authorList>
            <person name="Hensen N."/>
            <person name="Bonometti L."/>
            <person name="Westerberg I."/>
            <person name="Brannstrom I.O."/>
            <person name="Guillou S."/>
            <person name="Cros-Aarteil S."/>
            <person name="Calhoun S."/>
            <person name="Haridas S."/>
            <person name="Kuo A."/>
            <person name="Mondo S."/>
            <person name="Pangilinan J."/>
            <person name="Riley R."/>
            <person name="LaButti K."/>
            <person name="Andreopoulos B."/>
            <person name="Lipzen A."/>
            <person name="Chen C."/>
            <person name="Yan M."/>
            <person name="Daum C."/>
            <person name="Ng V."/>
            <person name="Clum A."/>
            <person name="Steindorff A."/>
            <person name="Ohm R.A."/>
            <person name="Martin F."/>
            <person name="Silar P."/>
            <person name="Natvig D.O."/>
            <person name="Lalanne C."/>
            <person name="Gautier V."/>
            <person name="Ament-Velasquez S.L."/>
            <person name="Kruys A."/>
            <person name="Hutchinson M.I."/>
            <person name="Powell A.J."/>
            <person name="Barry K."/>
            <person name="Miller A.N."/>
            <person name="Grigoriev I.V."/>
            <person name="Debuchy R."/>
            <person name="Gladieux P."/>
            <person name="Hiltunen Thoren M."/>
            <person name="Johannesson H."/>
        </authorList>
    </citation>
    <scope>NUCLEOTIDE SEQUENCE</scope>
    <source>
        <strain evidence="1">CBS 103.79</strain>
    </source>
</reference>
<comment type="caution">
    <text evidence="1">The sequence shown here is derived from an EMBL/GenBank/DDBJ whole genome shotgun (WGS) entry which is preliminary data.</text>
</comment>
<name>A0AAN6MJ10_9PEZI</name>
<organism evidence="1 2">
    <name type="scientific">Staphylotrichum tortipilum</name>
    <dbReference type="NCBI Taxonomy" id="2831512"/>
    <lineage>
        <taxon>Eukaryota</taxon>
        <taxon>Fungi</taxon>
        <taxon>Dikarya</taxon>
        <taxon>Ascomycota</taxon>
        <taxon>Pezizomycotina</taxon>
        <taxon>Sordariomycetes</taxon>
        <taxon>Sordariomycetidae</taxon>
        <taxon>Sordariales</taxon>
        <taxon>Chaetomiaceae</taxon>
        <taxon>Staphylotrichum</taxon>
    </lineage>
</organism>